<keyword evidence="2" id="KW-1185">Reference proteome</keyword>
<evidence type="ECO:0000313" key="2">
    <source>
        <dbReference type="Proteomes" id="UP001057402"/>
    </source>
</evidence>
<sequence>MDRILHPSHHHPLNLKPIGKGKRKGFNAECCVCRLRISDPVAYSCRDCQVFAHKSCAESPLPVHGHPFHPDHPLLLLHTPSEFDCPACKNHHGPLTKYGCEGCGFYLDLDCAMSASVAGELAPPDVAAIQSYLANEHDHPLTRFFAARRRYLCSLCQTAIQGEGYICLEPSCKFHAHEGCIRGLYYEDGTRIPQVAHDHQLFTHHDGSGTSKCKICKLKVPGEKIGCPMCSLFYHRKCLDVPDRLDYPPHSDHPLTLSIAESNEAGETLPCRSCGGRLLHQEGPKQKSELLGIGTHCCPATGLPFGHATPVGGQLRDSVMYAR</sequence>
<accession>A0ACB9LIT0</accession>
<protein>
    <submittedName>
        <fullName evidence="1">Uncharacterized protein</fullName>
    </submittedName>
</protein>
<proteinExistence type="predicted"/>
<comment type="caution">
    <text evidence="1">The sequence shown here is derived from an EMBL/GenBank/DDBJ whole genome shotgun (WGS) entry which is preliminary data.</text>
</comment>
<dbReference type="Proteomes" id="UP001057402">
    <property type="component" value="Chromosome 11"/>
</dbReference>
<name>A0ACB9LIT0_9MYRT</name>
<dbReference type="EMBL" id="CM042890">
    <property type="protein sequence ID" value="KAI4311462.1"/>
    <property type="molecule type" value="Genomic_DNA"/>
</dbReference>
<gene>
    <name evidence="1" type="ORF">MLD38_036356</name>
</gene>
<evidence type="ECO:0000313" key="1">
    <source>
        <dbReference type="EMBL" id="KAI4311462.1"/>
    </source>
</evidence>
<organism evidence="1 2">
    <name type="scientific">Melastoma candidum</name>
    <dbReference type="NCBI Taxonomy" id="119954"/>
    <lineage>
        <taxon>Eukaryota</taxon>
        <taxon>Viridiplantae</taxon>
        <taxon>Streptophyta</taxon>
        <taxon>Embryophyta</taxon>
        <taxon>Tracheophyta</taxon>
        <taxon>Spermatophyta</taxon>
        <taxon>Magnoliopsida</taxon>
        <taxon>eudicotyledons</taxon>
        <taxon>Gunneridae</taxon>
        <taxon>Pentapetalae</taxon>
        <taxon>rosids</taxon>
        <taxon>malvids</taxon>
        <taxon>Myrtales</taxon>
        <taxon>Melastomataceae</taxon>
        <taxon>Melastomatoideae</taxon>
        <taxon>Melastomateae</taxon>
        <taxon>Melastoma</taxon>
    </lineage>
</organism>
<reference evidence="2" key="1">
    <citation type="journal article" date="2023" name="Front. Plant Sci.">
        <title>Chromosomal-level genome assembly of Melastoma candidum provides insights into trichome evolution.</title>
        <authorList>
            <person name="Zhong Y."/>
            <person name="Wu W."/>
            <person name="Sun C."/>
            <person name="Zou P."/>
            <person name="Liu Y."/>
            <person name="Dai S."/>
            <person name="Zhou R."/>
        </authorList>
    </citation>
    <scope>NUCLEOTIDE SEQUENCE [LARGE SCALE GENOMIC DNA]</scope>
</reference>